<evidence type="ECO:0000313" key="11">
    <source>
        <dbReference type="Proteomes" id="UP000663851"/>
    </source>
</evidence>
<evidence type="ECO:0000313" key="5">
    <source>
        <dbReference type="EMBL" id="CAF3391097.1"/>
    </source>
</evidence>
<dbReference type="EMBL" id="CAJNYU010000023">
    <property type="protein sequence ID" value="CAF3316233.1"/>
    <property type="molecule type" value="Genomic_DNA"/>
</dbReference>
<dbReference type="GO" id="GO:0016020">
    <property type="term" value="C:membrane"/>
    <property type="evidence" value="ECO:0007669"/>
    <property type="project" value="InterPro"/>
</dbReference>
<organism evidence="8 11">
    <name type="scientific">Rotaria socialis</name>
    <dbReference type="NCBI Taxonomy" id="392032"/>
    <lineage>
        <taxon>Eukaryota</taxon>
        <taxon>Metazoa</taxon>
        <taxon>Spiralia</taxon>
        <taxon>Gnathifera</taxon>
        <taxon>Rotifera</taxon>
        <taxon>Eurotatoria</taxon>
        <taxon>Bdelloidea</taxon>
        <taxon>Philodinida</taxon>
        <taxon>Philodinidae</taxon>
        <taxon>Rotaria</taxon>
    </lineage>
</organism>
<dbReference type="Proteomes" id="UP000663862">
    <property type="component" value="Unassembled WGS sequence"/>
</dbReference>
<evidence type="ECO:0000313" key="9">
    <source>
        <dbReference type="EMBL" id="CAF4441063.1"/>
    </source>
</evidence>
<accession>A0A820HLX1</accession>
<feature type="transmembrane region" description="Helical" evidence="1">
    <location>
        <begin position="174"/>
        <end position="191"/>
    </location>
</feature>
<comment type="caution">
    <text evidence="8">The sequence shown here is derived from an EMBL/GenBank/DDBJ whole genome shotgun (WGS) entry which is preliminary data.</text>
</comment>
<dbReference type="InterPro" id="IPR000620">
    <property type="entry name" value="EamA_dom"/>
</dbReference>
<dbReference type="Proteomes" id="UP000663851">
    <property type="component" value="Unassembled WGS sequence"/>
</dbReference>
<evidence type="ECO:0000313" key="8">
    <source>
        <dbReference type="EMBL" id="CAF4295456.1"/>
    </source>
</evidence>
<feature type="transmembrane region" description="Helical" evidence="1">
    <location>
        <begin position="82"/>
        <end position="102"/>
    </location>
</feature>
<evidence type="ECO:0000313" key="7">
    <source>
        <dbReference type="EMBL" id="CAF4257573.1"/>
    </source>
</evidence>
<evidence type="ECO:0000313" key="3">
    <source>
        <dbReference type="EMBL" id="CAF3238325.1"/>
    </source>
</evidence>
<feature type="transmembrane region" description="Helical" evidence="1">
    <location>
        <begin position="211"/>
        <end position="229"/>
    </location>
</feature>
<feature type="transmembrane region" description="Helical" evidence="1">
    <location>
        <begin position="249"/>
        <end position="268"/>
    </location>
</feature>
<dbReference type="EMBL" id="CAJOBP010004467">
    <property type="protein sequence ID" value="CAF4441063.1"/>
    <property type="molecule type" value="Genomic_DNA"/>
</dbReference>
<dbReference type="EMBL" id="CAJOBO010000821">
    <property type="protein sequence ID" value="CAF4295456.1"/>
    <property type="molecule type" value="Genomic_DNA"/>
</dbReference>
<name>A0A820HLX1_9BILA</name>
<dbReference type="Proteomes" id="UP000663825">
    <property type="component" value="Unassembled WGS sequence"/>
</dbReference>
<dbReference type="EMBL" id="CAJNYD010000253">
    <property type="protein sequence ID" value="CAF3238325.1"/>
    <property type="molecule type" value="Genomic_DNA"/>
</dbReference>
<dbReference type="InterPro" id="IPR037185">
    <property type="entry name" value="EmrE-like"/>
</dbReference>
<dbReference type="Proteomes" id="UP000663869">
    <property type="component" value="Unassembled WGS sequence"/>
</dbReference>
<dbReference type="EMBL" id="CAJNXB010004771">
    <property type="protein sequence ID" value="CAF3391097.1"/>
    <property type="molecule type" value="Genomic_DNA"/>
</dbReference>
<keyword evidence="1" id="KW-1133">Transmembrane helix</keyword>
<dbReference type="EMBL" id="CAJOBR010002252">
    <property type="protein sequence ID" value="CAF4668108.1"/>
    <property type="molecule type" value="Genomic_DNA"/>
</dbReference>
<dbReference type="Proteomes" id="UP000663872">
    <property type="component" value="Unassembled WGS sequence"/>
</dbReference>
<proteinExistence type="predicted"/>
<evidence type="ECO:0000256" key="1">
    <source>
        <dbReference type="SAM" id="Phobius"/>
    </source>
</evidence>
<protein>
    <recommendedName>
        <fullName evidence="2">EamA domain-containing protein</fullName>
    </recommendedName>
</protein>
<feature type="transmembrane region" description="Helical" evidence="1">
    <location>
        <begin position="53"/>
        <end position="76"/>
    </location>
</feature>
<dbReference type="Gene3D" id="1.10.3730.20">
    <property type="match status" value="1"/>
</dbReference>
<evidence type="ECO:0000313" key="6">
    <source>
        <dbReference type="EMBL" id="CAF3716345.1"/>
    </source>
</evidence>
<evidence type="ECO:0000313" key="4">
    <source>
        <dbReference type="EMBL" id="CAF3316233.1"/>
    </source>
</evidence>
<dbReference type="Proteomes" id="UP000663873">
    <property type="component" value="Unassembled WGS sequence"/>
</dbReference>
<evidence type="ECO:0000313" key="10">
    <source>
        <dbReference type="EMBL" id="CAF4668108.1"/>
    </source>
</evidence>
<dbReference type="OrthoDB" id="306876at2759"/>
<dbReference type="EMBL" id="CAJOBQ010000104">
    <property type="protein sequence ID" value="CAF4257573.1"/>
    <property type="molecule type" value="Genomic_DNA"/>
</dbReference>
<feature type="transmembrane region" description="Helical" evidence="1">
    <location>
        <begin position="123"/>
        <end position="144"/>
    </location>
</feature>
<evidence type="ECO:0000313" key="12">
    <source>
        <dbReference type="Proteomes" id="UP000663873"/>
    </source>
</evidence>
<dbReference type="SUPFAM" id="SSF103481">
    <property type="entry name" value="Multidrug resistance efflux transporter EmrE"/>
    <property type="match status" value="1"/>
</dbReference>
<dbReference type="PANTHER" id="PTHR22911">
    <property type="entry name" value="ACYL-MALONYL CONDENSING ENZYME-RELATED"/>
    <property type="match status" value="1"/>
</dbReference>
<keyword evidence="12" id="KW-1185">Reference proteome</keyword>
<dbReference type="AlphaFoldDB" id="A0A820HLX1"/>
<reference evidence="8" key="1">
    <citation type="submission" date="2021-02" db="EMBL/GenBank/DDBJ databases">
        <authorList>
            <person name="Nowell W R."/>
        </authorList>
    </citation>
    <scope>NUCLEOTIDE SEQUENCE</scope>
</reference>
<feature type="transmembrane region" description="Helical" evidence="1">
    <location>
        <begin position="337"/>
        <end position="360"/>
    </location>
</feature>
<gene>
    <name evidence="4" type="ORF">FME351_LOCUS901</name>
    <name evidence="6" type="ORF">GRG538_LOCUS29347</name>
    <name evidence="8" type="ORF">HFQ381_LOCUS13199</name>
    <name evidence="3" type="ORF">LUA448_LOCUS4129</name>
    <name evidence="10" type="ORF">QYT958_LOCUS15889</name>
    <name evidence="5" type="ORF">TIS948_LOCUS26845</name>
    <name evidence="7" type="ORF">TSG867_LOCUS3491</name>
    <name evidence="9" type="ORF">UJA718_LOCUS22095</name>
</gene>
<evidence type="ECO:0000259" key="2">
    <source>
        <dbReference type="Pfam" id="PF00892"/>
    </source>
</evidence>
<dbReference type="Pfam" id="PF00892">
    <property type="entry name" value="EamA"/>
    <property type="match status" value="1"/>
</dbReference>
<keyword evidence="1" id="KW-0812">Transmembrane</keyword>
<feature type="transmembrane region" description="Helical" evidence="1">
    <location>
        <begin position="280"/>
        <end position="300"/>
    </location>
</feature>
<dbReference type="Proteomes" id="UP000663833">
    <property type="component" value="Unassembled WGS sequence"/>
</dbReference>
<dbReference type="EMBL" id="CAJNYT010005153">
    <property type="protein sequence ID" value="CAF3716345.1"/>
    <property type="molecule type" value="Genomic_DNA"/>
</dbReference>
<feature type="domain" description="EamA" evidence="2">
    <location>
        <begin position="58"/>
        <end position="190"/>
    </location>
</feature>
<keyword evidence="1" id="KW-0472">Membrane</keyword>
<sequence length="368" mass="41865">MDEKSSTIEFDTTKNLREVEMKDDKSKEATIEKLIEPTVTINIDKPVESSPTLIARFAGIVYILLSAIIFTGSLFISKQLKVDVLDAIIPCYALHSAILIIYSKFIKHYSFYEHSKRQELFYLFINVFFSTTGVFSFYFAYRYLPLPDLITVRYTQVIWTTIITALLYREKPSIPMVIAILLTSAGVVFVAQPSFLFNSTLSKSKTHVERLIGLFIALYSSVALSIMIISNKHLLLKYKTKHSSIMVHYAVVTLIVLVAKVVYSFNIFTDGMESFRNYFFTWNYLFASLVCLLHIVAIVLTQKAVKREHPAIFTIVQSSNILFSLILQNIFSSTKSNLLSIAGSILVLASIVIITGLKYFKEKKQVKQ</sequence>
<dbReference type="Proteomes" id="UP000663848">
    <property type="component" value="Unassembled WGS sequence"/>
</dbReference>